<evidence type="ECO:0000256" key="2">
    <source>
        <dbReference type="ARBA" id="ARBA00022490"/>
    </source>
</evidence>
<dbReference type="GO" id="GO:0005737">
    <property type="term" value="C:cytoplasm"/>
    <property type="evidence" value="ECO:0007669"/>
    <property type="project" value="TreeGrafter"/>
</dbReference>
<dbReference type="PANTHER" id="PTHR32194:SF2">
    <property type="entry name" value="PROTEASOME SUBUNIT BETA TYPE-1"/>
    <property type="match status" value="1"/>
</dbReference>
<proteinExistence type="predicted"/>
<sequence>MSLMSSHSNIPSDNIPYSFNASHSQDAAGARQHAFYPYTDNGGSTLGITGSTFAVLAGDTRSTSGYSINSRMVPKLFRIGADDPDSRIVLSVVGFAADGNALKERLDLIVKMYRYQH</sequence>
<feature type="non-terminal residue" evidence="4">
    <location>
        <position position="117"/>
    </location>
</feature>
<evidence type="ECO:0000256" key="1">
    <source>
        <dbReference type="ARBA" id="ARBA00004123"/>
    </source>
</evidence>
<dbReference type="Gene3D" id="3.60.20.10">
    <property type="entry name" value="Glutamine Phosphoribosylpyrophosphate, subunit 1, domain 1"/>
    <property type="match status" value="1"/>
</dbReference>
<dbReference type="InterPro" id="IPR001353">
    <property type="entry name" value="Proteasome_sua/b"/>
</dbReference>
<evidence type="ECO:0000256" key="3">
    <source>
        <dbReference type="ARBA" id="ARBA00022942"/>
    </source>
</evidence>
<dbReference type="GO" id="GO:0051603">
    <property type="term" value="P:proteolysis involved in protein catabolic process"/>
    <property type="evidence" value="ECO:0007669"/>
    <property type="project" value="InterPro"/>
</dbReference>
<organism evidence="4 5">
    <name type="scientific">Lasallia pustulata</name>
    <dbReference type="NCBI Taxonomy" id="136370"/>
    <lineage>
        <taxon>Eukaryota</taxon>
        <taxon>Fungi</taxon>
        <taxon>Dikarya</taxon>
        <taxon>Ascomycota</taxon>
        <taxon>Pezizomycotina</taxon>
        <taxon>Lecanoromycetes</taxon>
        <taxon>OSLEUM clade</taxon>
        <taxon>Umbilicariomycetidae</taxon>
        <taxon>Umbilicariales</taxon>
        <taxon>Umbilicariaceae</taxon>
        <taxon>Lasallia</taxon>
    </lineage>
</organism>
<dbReference type="Pfam" id="PF00227">
    <property type="entry name" value="Proteasome"/>
    <property type="match status" value="1"/>
</dbReference>
<dbReference type="GO" id="GO:0005634">
    <property type="term" value="C:nucleus"/>
    <property type="evidence" value="ECO:0007669"/>
    <property type="project" value="UniProtKB-SubCell"/>
</dbReference>
<evidence type="ECO:0000313" key="4">
    <source>
        <dbReference type="EMBL" id="SLM38362.1"/>
    </source>
</evidence>
<dbReference type="SUPFAM" id="SSF56235">
    <property type="entry name" value="N-terminal nucleophile aminohydrolases (Ntn hydrolases)"/>
    <property type="match status" value="1"/>
</dbReference>
<dbReference type="EMBL" id="FWEW01002385">
    <property type="protein sequence ID" value="SLM38362.1"/>
    <property type="molecule type" value="Genomic_DNA"/>
</dbReference>
<keyword evidence="3 4" id="KW-0647">Proteasome</keyword>
<accession>A0A1W5D5W9</accession>
<name>A0A1W5D5W9_9LECA</name>
<keyword evidence="5" id="KW-1185">Reference proteome</keyword>
<evidence type="ECO:0000313" key="5">
    <source>
        <dbReference type="Proteomes" id="UP000192927"/>
    </source>
</evidence>
<dbReference type="Proteomes" id="UP000192927">
    <property type="component" value="Unassembled WGS sequence"/>
</dbReference>
<dbReference type="GO" id="GO:0005839">
    <property type="term" value="C:proteasome core complex"/>
    <property type="evidence" value="ECO:0007669"/>
    <property type="project" value="InterPro"/>
</dbReference>
<protein>
    <submittedName>
        <fullName evidence="4">20s proteasome subunit beta 6</fullName>
    </submittedName>
</protein>
<dbReference type="InterPro" id="IPR029055">
    <property type="entry name" value="Ntn_hydrolases_N"/>
</dbReference>
<keyword evidence="2" id="KW-0963">Cytoplasm</keyword>
<dbReference type="PANTHER" id="PTHR32194">
    <property type="entry name" value="METALLOPROTEASE TLDD"/>
    <property type="match status" value="1"/>
</dbReference>
<dbReference type="InterPro" id="IPR023333">
    <property type="entry name" value="Proteasome_suB-type"/>
</dbReference>
<comment type="subcellular location">
    <subcellularLocation>
        <location evidence="1">Nucleus</location>
    </subcellularLocation>
</comment>
<dbReference type="AlphaFoldDB" id="A0A1W5D5W9"/>
<reference evidence="5" key="1">
    <citation type="submission" date="2017-03" db="EMBL/GenBank/DDBJ databases">
        <authorList>
            <person name="Sharma R."/>
            <person name="Thines M."/>
        </authorList>
    </citation>
    <scope>NUCLEOTIDE SEQUENCE [LARGE SCALE GENOMIC DNA]</scope>
</reference>